<dbReference type="OrthoDB" id="5413827at2759"/>
<feature type="non-terminal residue" evidence="1">
    <location>
        <position position="54"/>
    </location>
</feature>
<protein>
    <recommendedName>
        <fullName evidence="3">F-box domain-containing protein</fullName>
    </recommendedName>
</protein>
<reference evidence="1" key="1">
    <citation type="journal article" date="2020" name="Stud. Mycol.">
        <title>101 Dothideomycetes genomes: a test case for predicting lifestyles and emergence of pathogens.</title>
        <authorList>
            <person name="Haridas S."/>
            <person name="Albert R."/>
            <person name="Binder M."/>
            <person name="Bloem J."/>
            <person name="Labutti K."/>
            <person name="Salamov A."/>
            <person name="Andreopoulos B."/>
            <person name="Baker S."/>
            <person name="Barry K."/>
            <person name="Bills G."/>
            <person name="Bluhm B."/>
            <person name="Cannon C."/>
            <person name="Castanera R."/>
            <person name="Culley D."/>
            <person name="Daum C."/>
            <person name="Ezra D."/>
            <person name="Gonzalez J."/>
            <person name="Henrissat B."/>
            <person name="Kuo A."/>
            <person name="Liang C."/>
            <person name="Lipzen A."/>
            <person name="Lutzoni F."/>
            <person name="Magnuson J."/>
            <person name="Mondo S."/>
            <person name="Nolan M."/>
            <person name="Ohm R."/>
            <person name="Pangilinan J."/>
            <person name="Park H.-J."/>
            <person name="Ramirez L."/>
            <person name="Alfaro M."/>
            <person name="Sun H."/>
            <person name="Tritt A."/>
            <person name="Yoshinaga Y."/>
            <person name="Zwiers L.-H."/>
            <person name="Turgeon B."/>
            <person name="Goodwin S."/>
            <person name="Spatafora J."/>
            <person name="Crous P."/>
            <person name="Grigoriev I."/>
        </authorList>
    </citation>
    <scope>NUCLEOTIDE SEQUENCE</scope>
    <source>
        <strain evidence="1">CBS 121410</strain>
    </source>
</reference>
<proteinExistence type="predicted"/>
<evidence type="ECO:0000313" key="2">
    <source>
        <dbReference type="Proteomes" id="UP000799776"/>
    </source>
</evidence>
<name>A0A9P4I1K6_9PEZI</name>
<sequence length="54" mass="6551">LRNDQESPLLRLPAEVRNRIYDYVYTTRFVQITYIPSNDLSADERGRWNKETYN</sequence>
<gene>
    <name evidence="1" type="ORF">K490DRAFT_15437</name>
</gene>
<feature type="non-terminal residue" evidence="1">
    <location>
        <position position="1"/>
    </location>
</feature>
<evidence type="ECO:0008006" key="3">
    <source>
        <dbReference type="Google" id="ProtNLM"/>
    </source>
</evidence>
<dbReference type="EMBL" id="ML978711">
    <property type="protein sequence ID" value="KAF2091844.1"/>
    <property type="molecule type" value="Genomic_DNA"/>
</dbReference>
<evidence type="ECO:0000313" key="1">
    <source>
        <dbReference type="EMBL" id="KAF2091844.1"/>
    </source>
</evidence>
<dbReference type="AlphaFoldDB" id="A0A9P4I1K6"/>
<organism evidence="1 2">
    <name type="scientific">Saccharata proteae CBS 121410</name>
    <dbReference type="NCBI Taxonomy" id="1314787"/>
    <lineage>
        <taxon>Eukaryota</taxon>
        <taxon>Fungi</taxon>
        <taxon>Dikarya</taxon>
        <taxon>Ascomycota</taxon>
        <taxon>Pezizomycotina</taxon>
        <taxon>Dothideomycetes</taxon>
        <taxon>Dothideomycetes incertae sedis</taxon>
        <taxon>Botryosphaeriales</taxon>
        <taxon>Saccharataceae</taxon>
        <taxon>Saccharata</taxon>
    </lineage>
</organism>
<comment type="caution">
    <text evidence="1">The sequence shown here is derived from an EMBL/GenBank/DDBJ whole genome shotgun (WGS) entry which is preliminary data.</text>
</comment>
<keyword evidence="2" id="KW-1185">Reference proteome</keyword>
<dbReference type="Proteomes" id="UP000799776">
    <property type="component" value="Unassembled WGS sequence"/>
</dbReference>
<accession>A0A9P4I1K6</accession>